<reference evidence="6" key="1">
    <citation type="journal article" date="2019" name="Int. J. Syst. Evol. Microbiol.">
        <title>The Global Catalogue of Microorganisms (GCM) 10K type strain sequencing project: providing services to taxonomists for standard genome sequencing and annotation.</title>
        <authorList>
            <consortium name="The Broad Institute Genomics Platform"/>
            <consortium name="The Broad Institute Genome Sequencing Center for Infectious Disease"/>
            <person name="Wu L."/>
            <person name="Ma J."/>
        </authorList>
    </citation>
    <scope>NUCLEOTIDE SEQUENCE [LARGE SCALE GENOMIC DNA]</scope>
    <source>
        <strain evidence="6">CGMCC 4.7093</strain>
    </source>
</reference>
<keyword evidence="1 5" id="KW-0489">Methyltransferase</keyword>
<evidence type="ECO:0000313" key="5">
    <source>
        <dbReference type="EMBL" id="MFC5060705.1"/>
    </source>
</evidence>
<keyword evidence="6" id="KW-1185">Reference proteome</keyword>
<protein>
    <submittedName>
        <fullName evidence="5">Class I SAM-dependent methyltransferase</fullName>
        <ecNumber evidence="5">2.1.1.-</ecNumber>
    </submittedName>
</protein>
<dbReference type="GO" id="GO:0008168">
    <property type="term" value="F:methyltransferase activity"/>
    <property type="evidence" value="ECO:0007669"/>
    <property type="project" value="UniProtKB-KW"/>
</dbReference>
<evidence type="ECO:0000256" key="3">
    <source>
        <dbReference type="ARBA" id="ARBA00022691"/>
    </source>
</evidence>
<dbReference type="CDD" id="cd02440">
    <property type="entry name" value="AdoMet_MTases"/>
    <property type="match status" value="1"/>
</dbReference>
<sequence>MADPEELRAAQRRAWDGPAGDLWSVLADWFERGVADYDEAYLAAVDAGPADRVLDVGCGPGALTLAIARRAGSVTGIDLSHRVLELARTRAGGADVTFRVADAETDDLGEDAYDLVVSHFGTMFFADPVAAFTNLRRALRPGGRLVLLVWQSRAANPWLVSVLETLGAPALPPDEGPSPFGLSDPARTEAVLTAAGFVDVVVEPRVGSMWFGEDVDDAARHLEVQHAALLGGLDADDRERALERLRGDLAAHRGAAGVAYDSAVWLVTAR</sequence>
<organism evidence="5 6">
    <name type="scientific">Actinomycetospora atypica</name>
    <dbReference type="NCBI Taxonomy" id="1290095"/>
    <lineage>
        <taxon>Bacteria</taxon>
        <taxon>Bacillati</taxon>
        <taxon>Actinomycetota</taxon>
        <taxon>Actinomycetes</taxon>
        <taxon>Pseudonocardiales</taxon>
        <taxon>Pseudonocardiaceae</taxon>
        <taxon>Actinomycetospora</taxon>
    </lineage>
</organism>
<dbReference type="Proteomes" id="UP001595947">
    <property type="component" value="Unassembled WGS sequence"/>
</dbReference>
<comment type="caution">
    <text evidence="5">The sequence shown here is derived from an EMBL/GenBank/DDBJ whole genome shotgun (WGS) entry which is preliminary data.</text>
</comment>
<evidence type="ECO:0000256" key="2">
    <source>
        <dbReference type="ARBA" id="ARBA00022679"/>
    </source>
</evidence>
<dbReference type="Pfam" id="PF08241">
    <property type="entry name" value="Methyltransf_11"/>
    <property type="match status" value="1"/>
</dbReference>
<evidence type="ECO:0000259" key="4">
    <source>
        <dbReference type="Pfam" id="PF08241"/>
    </source>
</evidence>
<name>A0ABV9YD85_9PSEU</name>
<dbReference type="RefSeq" id="WP_378034058.1">
    <property type="nucleotide sequence ID" value="NZ_JBHSIV010000001.1"/>
</dbReference>
<keyword evidence="2 5" id="KW-0808">Transferase</keyword>
<dbReference type="PANTHER" id="PTHR43464">
    <property type="entry name" value="METHYLTRANSFERASE"/>
    <property type="match status" value="1"/>
</dbReference>
<keyword evidence="3" id="KW-0949">S-adenosyl-L-methionine</keyword>
<dbReference type="InterPro" id="IPR013216">
    <property type="entry name" value="Methyltransf_11"/>
</dbReference>
<dbReference type="PANTHER" id="PTHR43464:SF19">
    <property type="entry name" value="UBIQUINONE BIOSYNTHESIS O-METHYLTRANSFERASE, MITOCHONDRIAL"/>
    <property type="match status" value="1"/>
</dbReference>
<evidence type="ECO:0000256" key="1">
    <source>
        <dbReference type="ARBA" id="ARBA00022603"/>
    </source>
</evidence>
<feature type="domain" description="Methyltransferase type 11" evidence="4">
    <location>
        <begin position="54"/>
        <end position="147"/>
    </location>
</feature>
<proteinExistence type="predicted"/>
<dbReference type="InterPro" id="IPR029063">
    <property type="entry name" value="SAM-dependent_MTases_sf"/>
</dbReference>
<evidence type="ECO:0000313" key="6">
    <source>
        <dbReference type="Proteomes" id="UP001595947"/>
    </source>
</evidence>
<gene>
    <name evidence="5" type="ORF">ACFPBZ_00665</name>
</gene>
<dbReference type="EMBL" id="JBHSIV010000001">
    <property type="protein sequence ID" value="MFC5060705.1"/>
    <property type="molecule type" value="Genomic_DNA"/>
</dbReference>
<dbReference type="SUPFAM" id="SSF53335">
    <property type="entry name" value="S-adenosyl-L-methionine-dependent methyltransferases"/>
    <property type="match status" value="1"/>
</dbReference>
<dbReference type="GO" id="GO:0032259">
    <property type="term" value="P:methylation"/>
    <property type="evidence" value="ECO:0007669"/>
    <property type="project" value="UniProtKB-KW"/>
</dbReference>
<dbReference type="Gene3D" id="3.40.50.150">
    <property type="entry name" value="Vaccinia Virus protein VP39"/>
    <property type="match status" value="1"/>
</dbReference>
<accession>A0ABV9YD85</accession>
<dbReference type="EC" id="2.1.1.-" evidence="5"/>